<dbReference type="NCBIfam" id="NF041090">
    <property type="entry name" value="Cyc-maltodext_AglB"/>
    <property type="match status" value="1"/>
</dbReference>
<dbReference type="Proteomes" id="UP000250796">
    <property type="component" value="Chromosome MESINF"/>
</dbReference>
<name>A0A7Z7PPZ2_9BACT</name>
<reference evidence="4 5" key="1">
    <citation type="submission" date="2017-01" db="EMBL/GenBank/DDBJ databases">
        <authorList>
            <person name="Erauso G."/>
        </authorList>
    </citation>
    <scope>NUCLEOTIDE SEQUENCE [LARGE SCALE GENOMIC DNA]</scope>
    <source>
        <strain evidence="4">MESINF1</strain>
    </source>
</reference>
<proteinExistence type="predicted"/>
<dbReference type="InterPro" id="IPR013780">
    <property type="entry name" value="Glyco_hydro_b"/>
</dbReference>
<accession>A0A7Z7PPZ2</accession>
<protein>
    <submittedName>
        <fullName evidence="4">Alpha amylase catalytic region</fullName>
    </submittedName>
</protein>
<dbReference type="Gene3D" id="3.20.20.80">
    <property type="entry name" value="Glycosidases"/>
    <property type="match status" value="1"/>
</dbReference>
<evidence type="ECO:0000313" key="4">
    <source>
        <dbReference type="EMBL" id="SSC13613.1"/>
    </source>
</evidence>
<dbReference type="PANTHER" id="PTHR10357:SF210">
    <property type="entry name" value="MALTODEXTRIN GLUCOSIDASE"/>
    <property type="match status" value="1"/>
</dbReference>
<evidence type="ECO:0000313" key="5">
    <source>
        <dbReference type="Proteomes" id="UP000250796"/>
    </source>
</evidence>
<keyword evidence="5" id="KW-1185">Reference proteome</keyword>
<evidence type="ECO:0000256" key="2">
    <source>
        <dbReference type="ARBA" id="ARBA00023295"/>
    </source>
</evidence>
<dbReference type="EMBL" id="LS974202">
    <property type="protein sequence ID" value="SSC13613.1"/>
    <property type="molecule type" value="Genomic_DNA"/>
</dbReference>
<dbReference type="Gene3D" id="2.60.40.1180">
    <property type="entry name" value="Golgi alpha-mannosidase II"/>
    <property type="match status" value="1"/>
</dbReference>
<dbReference type="InterPro" id="IPR006047">
    <property type="entry name" value="GH13_cat_dom"/>
</dbReference>
<dbReference type="SUPFAM" id="SSF51445">
    <property type="entry name" value="(Trans)glycosidases"/>
    <property type="match status" value="1"/>
</dbReference>
<dbReference type="Pfam" id="PF00128">
    <property type="entry name" value="Alpha-amylase"/>
    <property type="match status" value="1"/>
</dbReference>
<feature type="domain" description="Glycosyl hydrolase family 13 catalytic" evidence="3">
    <location>
        <begin position="12"/>
        <end position="394"/>
    </location>
</feature>
<evidence type="ECO:0000259" key="3">
    <source>
        <dbReference type="SMART" id="SM00642"/>
    </source>
</evidence>
<gene>
    <name evidence="4" type="ORF">MESINF_2173</name>
</gene>
<keyword evidence="1" id="KW-0378">Hydrolase</keyword>
<dbReference type="GO" id="GO:0016798">
    <property type="term" value="F:hydrolase activity, acting on glycosyl bonds"/>
    <property type="evidence" value="ECO:0007669"/>
    <property type="project" value="UniProtKB-KW"/>
</dbReference>
<sequence length="495" mass="57258">MDDWQKDAIIYQIFPERFNIGMAQDVFKKREKGHYRLPEQRVRAWNERPHASHDGGHQYDFWGGDLRGIIEKLDYIKDLGVNTIYMTPVFWGHTNHKYDTLDYFTIDPDFGTEEDMKDLLKLAHAKGLRVILDGVFNHAGMAGKWFNGLSIFDYLGAFQGNSEKESFFVRANGQYRGWMDSRNLLELNLENPELAEIIYKSEESVMKHWLRLGIDGWRLDVAYDIGPEILSQMSESVKSVNPQACIIGEIWNYPKGWREKAKLDGLMNYYYRSLIWDSLRGSLKGETAAMILGDCINDCGLDYMSRSWNILSSHDVPRLKNEFSSFDEIKAALVMQYTLPGIPIIYYGEEIEMDGGHDPENRSPMEWEKVSNPPRTYHLYRKLNEIRKSKNALRRGEFAVLRAGDPSLITFKRHTESIDELIVSVINTTERNVGTRIYLQEGFLMNGTVMRDMLTGKTFSTSFGSLEANMKPGEALILEPVIDRNINRYSPYKRI</sequence>
<dbReference type="RefSeq" id="WP_169699743.1">
    <property type="nucleotide sequence ID" value="NZ_LS974202.1"/>
</dbReference>
<dbReference type="SMART" id="SM00642">
    <property type="entry name" value="Aamy"/>
    <property type="match status" value="1"/>
</dbReference>
<dbReference type="CDD" id="cd11338">
    <property type="entry name" value="AmyAc_CMD"/>
    <property type="match status" value="1"/>
</dbReference>
<keyword evidence="2" id="KW-0326">Glycosidase</keyword>
<evidence type="ECO:0000256" key="1">
    <source>
        <dbReference type="ARBA" id="ARBA00022801"/>
    </source>
</evidence>
<organism evidence="4 5">
    <name type="scientific">Mesotoga infera</name>
    <dbReference type="NCBI Taxonomy" id="1236046"/>
    <lineage>
        <taxon>Bacteria</taxon>
        <taxon>Thermotogati</taxon>
        <taxon>Thermotogota</taxon>
        <taxon>Thermotogae</taxon>
        <taxon>Kosmotogales</taxon>
        <taxon>Kosmotogaceae</taxon>
        <taxon>Mesotoga</taxon>
    </lineage>
</organism>
<dbReference type="InterPro" id="IPR017853">
    <property type="entry name" value="GH"/>
</dbReference>
<dbReference type="PANTHER" id="PTHR10357">
    <property type="entry name" value="ALPHA-AMYLASE FAMILY MEMBER"/>
    <property type="match status" value="1"/>
</dbReference>
<dbReference type="KEGG" id="minf:MESINF_2173"/>
<dbReference type="InterPro" id="IPR053506">
    <property type="entry name" value="Cyclomaltodextrinase"/>
</dbReference>
<dbReference type="AlphaFoldDB" id="A0A7Z7PPZ2"/>
<dbReference type="GO" id="GO:0005975">
    <property type="term" value="P:carbohydrate metabolic process"/>
    <property type="evidence" value="ECO:0007669"/>
    <property type="project" value="InterPro"/>
</dbReference>